<keyword evidence="1" id="KW-0548">Nucleotidyltransferase</keyword>
<dbReference type="Proteomes" id="UP000317863">
    <property type="component" value="Unassembled WGS sequence"/>
</dbReference>
<dbReference type="EMBL" id="SGJB01000003">
    <property type="protein sequence ID" value="TQQ85329.1"/>
    <property type="molecule type" value="Genomic_DNA"/>
</dbReference>
<keyword evidence="1" id="KW-0695">RNA-directed DNA polymerase</keyword>
<dbReference type="CDD" id="cd01646">
    <property type="entry name" value="RT_Bac_retron_I"/>
    <property type="match status" value="1"/>
</dbReference>
<gene>
    <name evidence="1" type="ORF">EXD82_02750</name>
</gene>
<accession>A0A544QX98</accession>
<proteinExistence type="predicted"/>
<name>A0A544QX98_9FIRM</name>
<reference evidence="1 2" key="1">
    <citation type="submission" date="2019-02" db="EMBL/GenBank/DDBJ databases">
        <title>Peptostreptococcaceae bacterium ZHW00191 nov., a new bacterium isolated from the human gut.</title>
        <authorList>
            <person name="Zhou H.-W."/>
            <person name="Chen X.-J."/>
        </authorList>
    </citation>
    <scope>NUCLEOTIDE SEQUENCE [LARGE SCALE GENOMIC DNA]</scope>
    <source>
        <strain evidence="1 2">ZHW00191</strain>
    </source>
</reference>
<comment type="caution">
    <text evidence="1">The sequence shown here is derived from an EMBL/GenBank/DDBJ whole genome shotgun (WGS) entry which is preliminary data.</text>
</comment>
<dbReference type="AlphaFoldDB" id="A0A544QX98"/>
<dbReference type="OrthoDB" id="9780724at2"/>
<keyword evidence="2" id="KW-1185">Reference proteome</keyword>
<keyword evidence="1" id="KW-0808">Transferase</keyword>
<organism evidence="1 2">
    <name type="scientific">Peptacetobacter hominis</name>
    <dbReference type="NCBI Taxonomy" id="2743610"/>
    <lineage>
        <taxon>Bacteria</taxon>
        <taxon>Bacillati</taxon>
        <taxon>Bacillota</taxon>
        <taxon>Clostridia</taxon>
        <taxon>Peptostreptococcales</taxon>
        <taxon>Peptostreptococcaceae</taxon>
        <taxon>Peptacetobacter</taxon>
    </lineage>
</organism>
<dbReference type="GO" id="GO:0003964">
    <property type="term" value="F:RNA-directed DNA polymerase activity"/>
    <property type="evidence" value="ECO:0007669"/>
    <property type="project" value="UniProtKB-KW"/>
</dbReference>
<dbReference type="RefSeq" id="WP_142535381.1">
    <property type="nucleotide sequence ID" value="NZ_SGJB01000003.1"/>
</dbReference>
<protein>
    <submittedName>
        <fullName evidence="1">RNA-directed DNA polymerase</fullName>
    </submittedName>
</protein>
<evidence type="ECO:0000313" key="1">
    <source>
        <dbReference type="EMBL" id="TQQ85329.1"/>
    </source>
</evidence>
<evidence type="ECO:0000313" key="2">
    <source>
        <dbReference type="Proteomes" id="UP000317863"/>
    </source>
</evidence>
<sequence length="518" mass="62502">MTSNLNYYYNFKNTIRFFISIDTLFFPDKIDDIENLCWCVPVNFRIKKDDNSYRIIKLPNILNFYCAFNIFKTYDNFNLSEQINDHTKLVPNIITGDFMSGEYDKQVNRELQLLCIYDNLLKVDIKSFYDSIYTHKLDFLNEPLHERFFTNYNSGNTNGLIMGNYISLYIAERYLSRIADDLDEKLKNFTCSFYYFSDDFYFFCNSIDNTKILDIFDKVLEKYDLERNPNKLKIFSYLEYNDEHILNRYWASIISGSKQRFNKHNNNTLYFLNQLVYRLPKLKNYNLQKIFLTTFFKSKYFSDLNLNNFCFREYNQHQFCYIISICPEILLYSINKLKDIDFFKSKSFKNFLKNNYLKSLSRSFNDEQLYYYYAIKVLNFDDILNDSEGTVSSSNNQILISYYLKDKIFSENSINYLKTKVGEYYWFQNYHLILYDEELYSDLEESIIKYLLPNKINEPSHINSYKHNLVTPSNKATKIKYYIDFYSKNLKSKKSFINDSSNIKSYIEKYIKNKNLNF</sequence>